<evidence type="ECO:0000256" key="1">
    <source>
        <dbReference type="SAM" id="SignalP"/>
    </source>
</evidence>
<reference evidence="2 3" key="1">
    <citation type="journal article" date="2018" name="Mol. Biol. Evol.">
        <title>Broad Genomic Sampling Reveals a Smut Pathogenic Ancestry of the Fungal Clade Ustilaginomycotina.</title>
        <authorList>
            <person name="Kijpornyongpan T."/>
            <person name="Mondo S.J."/>
            <person name="Barry K."/>
            <person name="Sandor L."/>
            <person name="Lee J."/>
            <person name="Lipzen A."/>
            <person name="Pangilinan J."/>
            <person name="LaButti K."/>
            <person name="Hainaut M."/>
            <person name="Henrissat B."/>
            <person name="Grigoriev I.V."/>
            <person name="Spatafora J.W."/>
            <person name="Aime M.C."/>
        </authorList>
    </citation>
    <scope>NUCLEOTIDE SEQUENCE [LARGE SCALE GENOMIC DNA]</scope>
    <source>
        <strain evidence="2 3">MCA 3882</strain>
    </source>
</reference>
<feature type="chain" id="PRO_5016462229" description="Small secreted protein" evidence="1">
    <location>
        <begin position="25"/>
        <end position="109"/>
    </location>
</feature>
<evidence type="ECO:0000313" key="3">
    <source>
        <dbReference type="Proteomes" id="UP000245771"/>
    </source>
</evidence>
<dbReference type="EMBL" id="KZ819605">
    <property type="protein sequence ID" value="PWN32584.1"/>
    <property type="molecule type" value="Genomic_DNA"/>
</dbReference>
<organism evidence="2 3">
    <name type="scientific">Meira miltonrushii</name>
    <dbReference type="NCBI Taxonomy" id="1280837"/>
    <lineage>
        <taxon>Eukaryota</taxon>
        <taxon>Fungi</taxon>
        <taxon>Dikarya</taxon>
        <taxon>Basidiomycota</taxon>
        <taxon>Ustilaginomycotina</taxon>
        <taxon>Exobasidiomycetes</taxon>
        <taxon>Exobasidiales</taxon>
        <taxon>Brachybasidiaceae</taxon>
        <taxon>Meira</taxon>
    </lineage>
</organism>
<name>A0A316V5R8_9BASI</name>
<keyword evidence="1" id="KW-0732">Signal</keyword>
<dbReference type="Proteomes" id="UP000245771">
    <property type="component" value="Unassembled WGS sequence"/>
</dbReference>
<gene>
    <name evidence="2" type="ORF">FA14DRAFT_174290</name>
</gene>
<evidence type="ECO:0008006" key="4">
    <source>
        <dbReference type="Google" id="ProtNLM"/>
    </source>
</evidence>
<dbReference type="RefSeq" id="XP_025352886.1">
    <property type="nucleotide sequence ID" value="XM_025500529.1"/>
</dbReference>
<dbReference type="OrthoDB" id="2568950at2759"/>
<dbReference type="AlphaFoldDB" id="A0A316V5R8"/>
<proteinExistence type="predicted"/>
<feature type="signal peptide" evidence="1">
    <location>
        <begin position="1"/>
        <end position="24"/>
    </location>
</feature>
<accession>A0A316V5R8</accession>
<protein>
    <recommendedName>
        <fullName evidence="4">Small secreted protein</fullName>
    </recommendedName>
</protein>
<dbReference type="InParanoid" id="A0A316V5R8"/>
<sequence>MRFTIAVLIASASAALFAATPAEAVDNRVLVKYSGRTPTDFCNQWRCNCINYVPKDQSLTFGTAYCQPGDFSGNNRDTEARVFCTFKDSNGKSKSVLKHVAAATNATIA</sequence>
<keyword evidence="3" id="KW-1185">Reference proteome</keyword>
<dbReference type="GeneID" id="37022310"/>
<evidence type="ECO:0000313" key="2">
    <source>
        <dbReference type="EMBL" id="PWN32584.1"/>
    </source>
</evidence>